<protein>
    <submittedName>
        <fullName evidence="2">Phage protein</fullName>
    </submittedName>
</protein>
<feature type="transmembrane region" description="Helical" evidence="1">
    <location>
        <begin position="31"/>
        <end position="49"/>
    </location>
</feature>
<keyword evidence="1" id="KW-1133">Transmembrane helix</keyword>
<organism evidence="2 3">
    <name type="scientific">Streptococcus agalactiae</name>
    <dbReference type="NCBI Taxonomy" id="1311"/>
    <lineage>
        <taxon>Bacteria</taxon>
        <taxon>Bacillati</taxon>
        <taxon>Bacillota</taxon>
        <taxon>Bacilli</taxon>
        <taxon>Lactobacillales</taxon>
        <taxon>Streptococcaceae</taxon>
        <taxon>Streptococcus</taxon>
    </lineage>
</organism>
<sequence length="55" mass="5913">MKFILSNIHTLILLVGLGLLIYGLFLFGDKVGFIASGFILVILAIYIDGTGGKNE</sequence>
<evidence type="ECO:0000313" key="3">
    <source>
        <dbReference type="Proteomes" id="UP000254076"/>
    </source>
</evidence>
<gene>
    <name evidence="2" type="ORF">NCTC8185_00262</name>
</gene>
<evidence type="ECO:0000256" key="1">
    <source>
        <dbReference type="SAM" id="Phobius"/>
    </source>
</evidence>
<dbReference type="AlphaFoldDB" id="A0A7Z7QS41"/>
<comment type="caution">
    <text evidence="2">The sequence shown here is derived from an EMBL/GenBank/DDBJ whole genome shotgun (WGS) entry which is preliminary data.</text>
</comment>
<keyword evidence="1" id="KW-0812">Transmembrane</keyword>
<accession>A0A7Z7QS41</accession>
<keyword evidence="1" id="KW-0472">Membrane</keyword>
<feature type="transmembrane region" description="Helical" evidence="1">
    <location>
        <begin position="7"/>
        <end position="25"/>
    </location>
</feature>
<reference evidence="2 3" key="1">
    <citation type="submission" date="2018-06" db="EMBL/GenBank/DDBJ databases">
        <authorList>
            <consortium name="Pathogen Informatics"/>
            <person name="Doyle S."/>
        </authorList>
    </citation>
    <scope>NUCLEOTIDE SEQUENCE [LARGE SCALE GENOMIC DNA]</scope>
    <source>
        <strain evidence="2 3">NCTC8185</strain>
    </source>
</reference>
<dbReference type="EMBL" id="UHEQ01000004">
    <property type="protein sequence ID" value="SUN13111.1"/>
    <property type="molecule type" value="Genomic_DNA"/>
</dbReference>
<dbReference type="Proteomes" id="UP000254076">
    <property type="component" value="Unassembled WGS sequence"/>
</dbReference>
<name>A0A7Z7QS41_STRAG</name>
<proteinExistence type="predicted"/>
<evidence type="ECO:0000313" key="2">
    <source>
        <dbReference type="EMBL" id="SUN13111.1"/>
    </source>
</evidence>